<dbReference type="EMBL" id="JAQHRD010000001">
    <property type="protein sequence ID" value="KAJ6445618.1"/>
    <property type="molecule type" value="Genomic_DNA"/>
</dbReference>
<dbReference type="AlphaFoldDB" id="A0AB34G1U6"/>
<feature type="compositionally biased region" description="Basic and acidic residues" evidence="1">
    <location>
        <begin position="24"/>
        <end position="34"/>
    </location>
</feature>
<comment type="caution">
    <text evidence="3">The sequence shown here is derived from an EMBL/GenBank/DDBJ whole genome shotgun (WGS) entry which is preliminary data.</text>
</comment>
<dbReference type="Gene3D" id="3.40.50.1580">
    <property type="entry name" value="Nucleoside phosphorylase domain"/>
    <property type="match status" value="1"/>
</dbReference>
<dbReference type="PANTHER" id="PTHR46082:SF6">
    <property type="entry name" value="AAA+ ATPASE DOMAIN-CONTAINING PROTEIN-RELATED"/>
    <property type="match status" value="1"/>
</dbReference>
<proteinExistence type="predicted"/>
<keyword evidence="4" id="KW-1185">Reference proteome</keyword>
<dbReference type="GO" id="GO:0016301">
    <property type="term" value="F:kinase activity"/>
    <property type="evidence" value="ECO:0007669"/>
    <property type="project" value="UniProtKB-KW"/>
</dbReference>
<dbReference type="Pfam" id="PF01048">
    <property type="entry name" value="PNP_UDP_1"/>
    <property type="match status" value="1"/>
</dbReference>
<feature type="compositionally biased region" description="Basic and acidic residues" evidence="1">
    <location>
        <begin position="1"/>
        <end position="11"/>
    </location>
</feature>
<dbReference type="SUPFAM" id="SSF53167">
    <property type="entry name" value="Purine and uridine phosphorylases"/>
    <property type="match status" value="1"/>
</dbReference>
<dbReference type="InterPro" id="IPR000845">
    <property type="entry name" value="Nucleoside_phosphorylase_d"/>
</dbReference>
<gene>
    <name evidence="3" type="ORF">O9K51_00379</name>
</gene>
<accession>A0AB34G1U6</accession>
<dbReference type="GO" id="GO:0009116">
    <property type="term" value="P:nucleoside metabolic process"/>
    <property type="evidence" value="ECO:0007669"/>
    <property type="project" value="InterPro"/>
</dbReference>
<feature type="region of interest" description="Disordered" evidence="1">
    <location>
        <begin position="1"/>
        <end position="34"/>
    </location>
</feature>
<evidence type="ECO:0000256" key="1">
    <source>
        <dbReference type="SAM" id="MobiDB-lite"/>
    </source>
</evidence>
<protein>
    <submittedName>
        <fullName evidence="3">Casein kinase II subunit beta-2</fullName>
    </submittedName>
</protein>
<keyword evidence="3" id="KW-0418">Kinase</keyword>
<feature type="domain" description="Nucleoside phosphorylase" evidence="2">
    <location>
        <begin position="72"/>
        <end position="195"/>
    </location>
</feature>
<sequence length="793" mass="88295">MNESTHNRRDGQILGKRRAGSPPDDSHFATERRDRRVRASYDHWTHGTDKSLSDAFDSTGNARRPSHREDFEIAIICALPLEYDAVCLVFDEFWDEDGEAYGRASGDYNTYTTGRIGKHNVVLVLLHRMGKATAAGAAASMRLSYTGLRIAFLVGICGGVPSPQQGDEIIMGDVVISKQIIQYDFGRQYPGHFVRKNAVEDNLGMPSKDVRSMMVLLETKRGRDRLRKGTATCLQHLQDNARRQEMGDRYTYPGTGEDKLFDAEYRHKHRGRCQCICGENFGLLEPVCPEAVESSCEDLGCEEAYILPRARLHRSRCRESLDIHPAIHTGPVASGDTVMKSGRDRDRIAAMDKVVAFEMEGAGVWEEVPSVVVKGVCDYADCHKQKKWQNYAAAAAAAAARSLLYLWIYDDARRSERNKILGAATTTADAAFRVEVRDNYVLVTLEEGGQITHAIPLSSNQPKLQPSFHRVTVIDARGIPLPFYMETLFTHILKERFEDLGHGKIDRDEWLLEDRGTGEVLDLSAPWHSLFKPNQVLFMSMIFRRRTTPSTTCPSCSFANAGPADKEVQCKRCGLIYQRVEDIQKYEVLEGEEPANPAPVKAPVSTGMAGPERFQHQIMDDIRQYRRVQVIDTSFQIDKAGNHSSRSNRRILLTAQDLQETDFLARRLAQVSGLSVADCLTILKDSELTLSSILGELTPPVDEEQVGHGTVDLGTRTQGLAMSIPGLKVRDMTHDIAQTADEMLGVDAGEGPGATFGLQHGRFVSSAAEVHAHNTLKKLDPIRGMRNPAPDRE</sequence>
<evidence type="ECO:0000313" key="4">
    <source>
        <dbReference type="Proteomes" id="UP001163105"/>
    </source>
</evidence>
<dbReference type="PANTHER" id="PTHR46082">
    <property type="entry name" value="ATP/GTP-BINDING PROTEIN-RELATED"/>
    <property type="match status" value="1"/>
</dbReference>
<evidence type="ECO:0000313" key="3">
    <source>
        <dbReference type="EMBL" id="KAJ6445618.1"/>
    </source>
</evidence>
<evidence type="ECO:0000259" key="2">
    <source>
        <dbReference type="Pfam" id="PF01048"/>
    </source>
</evidence>
<name>A0AB34G1U6_9HYPO</name>
<organism evidence="3 4">
    <name type="scientific">Purpureocillium lavendulum</name>
    <dbReference type="NCBI Taxonomy" id="1247861"/>
    <lineage>
        <taxon>Eukaryota</taxon>
        <taxon>Fungi</taxon>
        <taxon>Dikarya</taxon>
        <taxon>Ascomycota</taxon>
        <taxon>Pezizomycotina</taxon>
        <taxon>Sordariomycetes</taxon>
        <taxon>Hypocreomycetidae</taxon>
        <taxon>Hypocreales</taxon>
        <taxon>Ophiocordycipitaceae</taxon>
        <taxon>Purpureocillium</taxon>
    </lineage>
</organism>
<keyword evidence="3" id="KW-0808">Transferase</keyword>
<dbReference type="Proteomes" id="UP001163105">
    <property type="component" value="Unassembled WGS sequence"/>
</dbReference>
<dbReference type="InterPro" id="IPR035994">
    <property type="entry name" value="Nucleoside_phosphorylase_sf"/>
</dbReference>
<dbReference type="InterPro" id="IPR053137">
    <property type="entry name" value="NLR-like"/>
</dbReference>
<reference evidence="3" key="1">
    <citation type="submission" date="2023-01" db="EMBL/GenBank/DDBJ databases">
        <title>The growth and conidiation of Purpureocillium lavendulum are regulated by nitrogen source and histone H3K14 acetylation.</title>
        <authorList>
            <person name="Tang P."/>
            <person name="Han J."/>
            <person name="Zhang C."/>
            <person name="Tang P."/>
            <person name="Qi F."/>
            <person name="Zhang K."/>
            <person name="Liang L."/>
        </authorList>
    </citation>
    <scope>NUCLEOTIDE SEQUENCE</scope>
    <source>
        <strain evidence="3">YMF1.00683</strain>
    </source>
</reference>